<gene>
    <name evidence="2" type="ORF">HZF24_00830</name>
</gene>
<evidence type="ECO:0000313" key="3">
    <source>
        <dbReference type="Proteomes" id="UP000611629"/>
    </source>
</evidence>
<feature type="domain" description="Methyltransferase" evidence="1">
    <location>
        <begin position="153"/>
        <end position="287"/>
    </location>
</feature>
<keyword evidence="2" id="KW-0808">Transferase</keyword>
<dbReference type="GO" id="GO:0032259">
    <property type="term" value="P:methylation"/>
    <property type="evidence" value="ECO:0007669"/>
    <property type="project" value="UniProtKB-KW"/>
</dbReference>
<dbReference type="PANTHER" id="PTHR13369:SF3">
    <property type="entry name" value="METHYLTRANSFERASE DOMAIN-CONTAINING PROTEIN"/>
    <property type="match status" value="1"/>
</dbReference>
<dbReference type="Gene3D" id="3.40.50.150">
    <property type="entry name" value="Vaccinia Virus protein VP39"/>
    <property type="match status" value="1"/>
</dbReference>
<accession>A0A974BGH9</accession>
<name>A0A974BGH9_SEDHY</name>
<dbReference type="Pfam" id="PF13679">
    <property type="entry name" value="Methyltransf_32"/>
    <property type="match status" value="1"/>
</dbReference>
<keyword evidence="3" id="KW-1185">Reference proteome</keyword>
<dbReference type="InterPro" id="IPR025714">
    <property type="entry name" value="Methyltranfer_dom"/>
</dbReference>
<dbReference type="GO" id="GO:0005737">
    <property type="term" value="C:cytoplasm"/>
    <property type="evidence" value="ECO:0007669"/>
    <property type="project" value="TreeGrafter"/>
</dbReference>
<dbReference type="GO" id="GO:0008168">
    <property type="term" value="F:methyltransferase activity"/>
    <property type="evidence" value="ECO:0007669"/>
    <property type="project" value="UniProtKB-KW"/>
</dbReference>
<protein>
    <submittedName>
        <fullName evidence="2">SAM-dependent methyltransferase</fullName>
    </submittedName>
</protein>
<keyword evidence="2" id="KW-0489">Methyltransferase</keyword>
<dbReference type="SUPFAM" id="SSF53335">
    <property type="entry name" value="S-adenosyl-L-methionine-dependent methyltransferases"/>
    <property type="match status" value="1"/>
</dbReference>
<dbReference type="PANTHER" id="PTHR13369">
    <property type="match status" value="1"/>
</dbReference>
<organism evidence="2 3">
    <name type="scientific">Sedimentibacter hydroxybenzoicus DSM 7310</name>
    <dbReference type="NCBI Taxonomy" id="1123245"/>
    <lineage>
        <taxon>Bacteria</taxon>
        <taxon>Bacillati</taxon>
        <taxon>Bacillota</taxon>
        <taxon>Tissierellia</taxon>
        <taxon>Sedimentibacter</taxon>
    </lineage>
</organism>
<proteinExistence type="predicted"/>
<dbReference type="EMBL" id="JACBNQ010000001">
    <property type="protein sequence ID" value="NYB72678.1"/>
    <property type="molecule type" value="Genomic_DNA"/>
</dbReference>
<comment type="caution">
    <text evidence="2">The sequence shown here is derived from an EMBL/GenBank/DDBJ whole genome shotgun (WGS) entry which is preliminary data.</text>
</comment>
<evidence type="ECO:0000259" key="1">
    <source>
        <dbReference type="Pfam" id="PF13679"/>
    </source>
</evidence>
<evidence type="ECO:0000313" key="2">
    <source>
        <dbReference type="EMBL" id="NYB72678.1"/>
    </source>
</evidence>
<reference evidence="2" key="1">
    <citation type="submission" date="2020-07" db="EMBL/GenBank/DDBJ databases">
        <title>Genomic analysis of a strain of Sedimentibacter Hydroxybenzoicus DSM7310.</title>
        <authorList>
            <person name="Ma S."/>
        </authorList>
    </citation>
    <scope>NUCLEOTIDE SEQUENCE</scope>
    <source>
        <strain evidence="2">DSM 7310</strain>
    </source>
</reference>
<dbReference type="RefSeq" id="WP_179236361.1">
    <property type="nucleotide sequence ID" value="NZ_JACBNQ010000001.1"/>
</dbReference>
<dbReference type="AlphaFoldDB" id="A0A974BGH9"/>
<sequence length="383" mass="45187">MNIQEIVNRSIEENKFIYGVFTTPKNKSDNPYKKITARPINAKNKSIIQFEKFTDKQAFHENYSYEEANEEIINLIIDGYKNINLYTSEADYQIIVSKKGSVKVTEKQPSKKQTTEEHNKKKQYIINENEPCDFLELLGVMNKQGMVYSKKYDKFKQINKFLEIVDDSLKGRELRDDFMIIDFGCGKAYLTFALYYYFYHLRQVKVKIIGLDLKEEVINYCNEISNKLNYDNLKFVYGDIRSFDYENKIDMIVTLHACDTATDASLVKAIKWNADIILSVPCCQHEFYDKIKNTELEPMLKHGLIKERVSSLVTDSLRGLFMETKGYKVQLMEFIAMEHTPKNILIRAVKTGKENKNAEQDYNNFKKFWHLEDLFIENYYYKQ</sequence>
<dbReference type="Proteomes" id="UP000611629">
    <property type="component" value="Unassembled WGS sequence"/>
</dbReference>
<dbReference type="InterPro" id="IPR029063">
    <property type="entry name" value="SAM-dependent_MTases_sf"/>
</dbReference>
<dbReference type="CDD" id="cd02440">
    <property type="entry name" value="AdoMet_MTases"/>
    <property type="match status" value="1"/>
</dbReference>